<protein>
    <submittedName>
        <fullName evidence="1">Uncharacterized protein</fullName>
    </submittedName>
</protein>
<name>A0AAV8YVR9_9CUCU</name>
<dbReference type="EMBL" id="JAPWTK010000032">
    <property type="protein sequence ID" value="KAJ8956158.1"/>
    <property type="molecule type" value="Genomic_DNA"/>
</dbReference>
<gene>
    <name evidence="1" type="ORF">NQ318_020709</name>
</gene>
<evidence type="ECO:0000313" key="1">
    <source>
        <dbReference type="EMBL" id="KAJ8956158.1"/>
    </source>
</evidence>
<proteinExistence type="predicted"/>
<dbReference type="AlphaFoldDB" id="A0AAV8YVR9"/>
<evidence type="ECO:0000313" key="2">
    <source>
        <dbReference type="Proteomes" id="UP001162162"/>
    </source>
</evidence>
<sequence length="99" mass="11071">MFICTINRLKDPESAKNELLILGMDTCKLCRKHVSLDESKRLGDNYILSSEGGAPVKSSVVFSGSETFWTVLPEVGLNIVLLSFSFSLGLKFKEQEERQ</sequence>
<dbReference type="Proteomes" id="UP001162162">
    <property type="component" value="Unassembled WGS sequence"/>
</dbReference>
<keyword evidence="2" id="KW-1185">Reference proteome</keyword>
<comment type="caution">
    <text evidence="1">The sequence shown here is derived from an EMBL/GenBank/DDBJ whole genome shotgun (WGS) entry which is preliminary data.</text>
</comment>
<accession>A0AAV8YVR9</accession>
<reference evidence="1" key="1">
    <citation type="journal article" date="2023" name="Insect Mol. Biol.">
        <title>Genome sequencing provides insights into the evolution of gene families encoding plant cell wall-degrading enzymes in longhorned beetles.</title>
        <authorList>
            <person name="Shin N.R."/>
            <person name="Okamura Y."/>
            <person name="Kirsch R."/>
            <person name="Pauchet Y."/>
        </authorList>
    </citation>
    <scope>NUCLEOTIDE SEQUENCE</scope>
    <source>
        <strain evidence="1">AMC_N1</strain>
    </source>
</reference>
<organism evidence="1 2">
    <name type="scientific">Aromia moschata</name>
    <dbReference type="NCBI Taxonomy" id="1265417"/>
    <lineage>
        <taxon>Eukaryota</taxon>
        <taxon>Metazoa</taxon>
        <taxon>Ecdysozoa</taxon>
        <taxon>Arthropoda</taxon>
        <taxon>Hexapoda</taxon>
        <taxon>Insecta</taxon>
        <taxon>Pterygota</taxon>
        <taxon>Neoptera</taxon>
        <taxon>Endopterygota</taxon>
        <taxon>Coleoptera</taxon>
        <taxon>Polyphaga</taxon>
        <taxon>Cucujiformia</taxon>
        <taxon>Chrysomeloidea</taxon>
        <taxon>Cerambycidae</taxon>
        <taxon>Cerambycinae</taxon>
        <taxon>Callichromatini</taxon>
        <taxon>Aromia</taxon>
    </lineage>
</organism>